<evidence type="ECO:0000313" key="2">
    <source>
        <dbReference type="EMBL" id="KZT21773.1"/>
    </source>
</evidence>
<evidence type="ECO:0000313" key="3">
    <source>
        <dbReference type="Proteomes" id="UP000076761"/>
    </source>
</evidence>
<dbReference type="InParanoid" id="A0A165Q138"/>
<reference evidence="2 3" key="1">
    <citation type="journal article" date="2016" name="Mol. Biol. Evol.">
        <title>Comparative Genomics of Early-Diverging Mushroom-Forming Fungi Provides Insights into the Origins of Lignocellulose Decay Capabilities.</title>
        <authorList>
            <person name="Nagy L.G."/>
            <person name="Riley R."/>
            <person name="Tritt A."/>
            <person name="Adam C."/>
            <person name="Daum C."/>
            <person name="Floudas D."/>
            <person name="Sun H."/>
            <person name="Yadav J.S."/>
            <person name="Pangilinan J."/>
            <person name="Larsson K.H."/>
            <person name="Matsuura K."/>
            <person name="Barry K."/>
            <person name="Labutti K."/>
            <person name="Kuo R."/>
            <person name="Ohm R.A."/>
            <person name="Bhattacharya S.S."/>
            <person name="Shirouzu T."/>
            <person name="Yoshinaga Y."/>
            <person name="Martin F.M."/>
            <person name="Grigoriev I.V."/>
            <person name="Hibbett D.S."/>
        </authorList>
    </citation>
    <scope>NUCLEOTIDE SEQUENCE [LARGE SCALE GENOMIC DNA]</scope>
    <source>
        <strain evidence="2 3">HHB14362 ss-1</strain>
    </source>
</reference>
<keyword evidence="1 2" id="KW-0378">Hydrolase</keyword>
<protein>
    <submittedName>
        <fullName evidence="2">Glycoside hydrolase family 105 protein</fullName>
    </submittedName>
</protein>
<evidence type="ECO:0000256" key="1">
    <source>
        <dbReference type="ARBA" id="ARBA00022801"/>
    </source>
</evidence>
<name>A0A165Q138_9AGAM</name>
<dbReference type="GO" id="GO:0016787">
    <property type="term" value="F:hydrolase activity"/>
    <property type="evidence" value="ECO:0007669"/>
    <property type="project" value="UniProtKB-KW"/>
</dbReference>
<organism evidence="2 3">
    <name type="scientific">Neolentinus lepideus HHB14362 ss-1</name>
    <dbReference type="NCBI Taxonomy" id="1314782"/>
    <lineage>
        <taxon>Eukaryota</taxon>
        <taxon>Fungi</taxon>
        <taxon>Dikarya</taxon>
        <taxon>Basidiomycota</taxon>
        <taxon>Agaricomycotina</taxon>
        <taxon>Agaricomycetes</taxon>
        <taxon>Gloeophyllales</taxon>
        <taxon>Gloeophyllaceae</taxon>
        <taxon>Neolentinus</taxon>
    </lineage>
</organism>
<dbReference type="InterPro" id="IPR012341">
    <property type="entry name" value="6hp_glycosidase-like_sf"/>
</dbReference>
<accession>A0A165Q138</accession>
<proteinExistence type="predicted"/>
<dbReference type="Pfam" id="PF07470">
    <property type="entry name" value="Glyco_hydro_88"/>
    <property type="match status" value="1"/>
</dbReference>
<sequence>MHTIPKTSDGTWSHLTGRVELWVDALYMGPPGLAAAGMLLHQESYIREAIRQINSYVAILWDKDQHLFSHIYDPIKDEFVRKAFWGVGNGWAISGMTRVLDFIPPDWEAERLSLLSIITSTITAMLTHIRPDHLFHDVLDDPSSFVETNTAQQLAYTILRLHRKSLLDATVPEVKEKWMIDALKMREAAWMRVDRWGLVQGVCGSPSFDHPGTAAEGQAFFLLMETEYEYYTQYNGQ</sequence>
<dbReference type="InterPro" id="IPR008928">
    <property type="entry name" value="6-hairpin_glycosidase_sf"/>
</dbReference>
<dbReference type="GO" id="GO:0005975">
    <property type="term" value="P:carbohydrate metabolic process"/>
    <property type="evidence" value="ECO:0007669"/>
    <property type="project" value="InterPro"/>
</dbReference>
<gene>
    <name evidence="2" type="ORF">NEOLEDRAFT_729639</name>
</gene>
<keyword evidence="3" id="KW-1185">Reference proteome</keyword>
<dbReference type="InterPro" id="IPR010905">
    <property type="entry name" value="Glyco_hydro_88"/>
</dbReference>
<dbReference type="PANTHER" id="PTHR41814:SF1">
    <property type="entry name" value="CELLULASE"/>
    <property type="match status" value="1"/>
</dbReference>
<dbReference type="AlphaFoldDB" id="A0A165Q138"/>
<dbReference type="Proteomes" id="UP000076761">
    <property type="component" value="Unassembled WGS sequence"/>
</dbReference>
<dbReference type="SUPFAM" id="SSF48208">
    <property type="entry name" value="Six-hairpin glycosidases"/>
    <property type="match status" value="1"/>
</dbReference>
<dbReference type="EMBL" id="KV425603">
    <property type="protein sequence ID" value="KZT21773.1"/>
    <property type="molecule type" value="Genomic_DNA"/>
</dbReference>
<dbReference type="OrthoDB" id="2305845at2759"/>
<dbReference type="Gene3D" id="1.50.10.10">
    <property type="match status" value="1"/>
</dbReference>
<dbReference type="PANTHER" id="PTHR41814">
    <property type="entry name" value="EXPRESSED PROTEIN"/>
    <property type="match status" value="1"/>
</dbReference>